<evidence type="ECO:0000313" key="5">
    <source>
        <dbReference type="Proteomes" id="UP000324781"/>
    </source>
</evidence>
<feature type="region of interest" description="Disordered" evidence="1">
    <location>
        <begin position="281"/>
        <end position="316"/>
    </location>
</feature>
<dbReference type="InterPro" id="IPR013974">
    <property type="entry name" value="SAF"/>
</dbReference>
<keyword evidence="2" id="KW-0812">Transmembrane</keyword>
<evidence type="ECO:0000313" key="4">
    <source>
        <dbReference type="EMBL" id="SHI92039.1"/>
    </source>
</evidence>
<feature type="domain" description="SAF" evidence="3">
    <location>
        <begin position="72"/>
        <end position="121"/>
    </location>
</feature>
<keyword evidence="2" id="KW-1133">Transmembrane helix</keyword>
<dbReference type="RefSeq" id="WP_149678400.1">
    <property type="nucleotide sequence ID" value="NZ_DAONMB010000001.1"/>
</dbReference>
<organism evidence="4 5">
    <name type="scientific">Thermoclostridium caenicola</name>
    <dbReference type="NCBI Taxonomy" id="659425"/>
    <lineage>
        <taxon>Bacteria</taxon>
        <taxon>Bacillati</taxon>
        <taxon>Bacillota</taxon>
        <taxon>Clostridia</taxon>
        <taxon>Eubacteriales</taxon>
        <taxon>Oscillospiraceae</taxon>
        <taxon>Thermoclostridium</taxon>
    </lineage>
</organism>
<evidence type="ECO:0000256" key="2">
    <source>
        <dbReference type="SAM" id="Phobius"/>
    </source>
</evidence>
<dbReference type="AlphaFoldDB" id="A0A1M6F340"/>
<proteinExistence type="predicted"/>
<feature type="compositionally biased region" description="Basic and acidic residues" evidence="1">
    <location>
        <begin position="299"/>
        <end position="316"/>
    </location>
</feature>
<accession>A0A1M6F340</accession>
<dbReference type="CDD" id="cd11614">
    <property type="entry name" value="SAF_CpaB_FlgA_like"/>
    <property type="match status" value="1"/>
</dbReference>
<keyword evidence="2" id="KW-0472">Membrane</keyword>
<evidence type="ECO:0000256" key="1">
    <source>
        <dbReference type="SAM" id="MobiDB-lite"/>
    </source>
</evidence>
<protein>
    <recommendedName>
        <fullName evidence="3">SAF domain-containing protein</fullName>
    </recommendedName>
</protein>
<dbReference type="Proteomes" id="UP000324781">
    <property type="component" value="Unassembled WGS sequence"/>
</dbReference>
<dbReference type="OrthoDB" id="2840666at2"/>
<sequence>MFIKPRRFHMVLAFLLGLAISVLLLTGGYLYYRSNLARLESEMRAQITEETRQAFNEEYPMSLVYVFQSDKKAGETIADTDLVPAEVNERVIPSDAVLILEEALGMVMRCDITKNTIVTRSLFYAEEEYPDDLRVMEYTVVNLPERLEKGGFVDVRIMFPNGLDYIILSKKRVVDCRHGENGQNSLIWLHMTEEEILRMSSAIVDASLVEGSTLYAVQYVAPDIQKDAIKTYPANLEVLELISTNPNIVDRAIEALEVRNRMNFEKRIDEELVFSGKRGVYGEPGRFGPSPSDIATEQPDDRPVEDSRTDDLNNRL</sequence>
<keyword evidence="5" id="KW-1185">Reference proteome</keyword>
<dbReference type="Pfam" id="PF08666">
    <property type="entry name" value="SAF"/>
    <property type="match status" value="1"/>
</dbReference>
<name>A0A1M6F340_9FIRM</name>
<dbReference type="EMBL" id="FQZP01000015">
    <property type="protein sequence ID" value="SHI92039.1"/>
    <property type="molecule type" value="Genomic_DNA"/>
</dbReference>
<reference evidence="4 5" key="1">
    <citation type="submission" date="2016-11" db="EMBL/GenBank/DDBJ databases">
        <authorList>
            <person name="Varghese N."/>
            <person name="Submissions S."/>
        </authorList>
    </citation>
    <scope>NUCLEOTIDE SEQUENCE [LARGE SCALE GENOMIC DNA]</scope>
    <source>
        <strain evidence="4 5">DSM 19027</strain>
    </source>
</reference>
<feature type="transmembrane region" description="Helical" evidence="2">
    <location>
        <begin position="12"/>
        <end position="32"/>
    </location>
</feature>
<evidence type="ECO:0000259" key="3">
    <source>
        <dbReference type="Pfam" id="PF08666"/>
    </source>
</evidence>
<gene>
    <name evidence="4" type="ORF">SAMN05444373_101510</name>
</gene>